<dbReference type="Pfam" id="PF05380">
    <property type="entry name" value="Peptidase_A17"/>
    <property type="match status" value="1"/>
</dbReference>
<dbReference type="Proteomes" id="UP000279833">
    <property type="component" value="Unassembled WGS sequence"/>
</dbReference>
<evidence type="ECO:0000256" key="1">
    <source>
        <dbReference type="SAM" id="MobiDB-lite"/>
    </source>
</evidence>
<dbReference type="InterPro" id="IPR008042">
    <property type="entry name" value="Retrotrans_Pao"/>
</dbReference>
<keyword evidence="3" id="KW-1185">Reference proteome</keyword>
<protein>
    <submittedName>
        <fullName evidence="4">Transmembrane protein</fullName>
    </submittedName>
</protein>
<reference evidence="2 3" key="2">
    <citation type="submission" date="2018-11" db="EMBL/GenBank/DDBJ databases">
        <authorList>
            <consortium name="Pathogen Informatics"/>
        </authorList>
    </citation>
    <scope>NUCLEOTIDE SEQUENCE [LARGE SCALE GENOMIC DNA]</scope>
    <source>
        <strain evidence="2">Dakar</strain>
        <strain evidence="3">Dakar, Senegal</strain>
    </source>
</reference>
<dbReference type="WBParaSite" id="SCUD_0001630401-mRNA-1">
    <property type="protein sequence ID" value="SCUD_0001630401-mRNA-1"/>
    <property type="gene ID" value="SCUD_0001630401"/>
</dbReference>
<reference evidence="4" key="1">
    <citation type="submission" date="2016-06" db="UniProtKB">
        <authorList>
            <consortium name="WormBaseParasite"/>
        </authorList>
    </citation>
    <scope>IDENTIFICATION</scope>
</reference>
<evidence type="ECO:0000313" key="4">
    <source>
        <dbReference type="WBParaSite" id="SCUD_0001630401-mRNA-1"/>
    </source>
</evidence>
<dbReference type="EMBL" id="UZAK01038515">
    <property type="protein sequence ID" value="VDP61290.1"/>
    <property type="molecule type" value="Genomic_DNA"/>
</dbReference>
<dbReference type="AlphaFoldDB" id="A0A183KMM6"/>
<feature type="region of interest" description="Disordered" evidence="1">
    <location>
        <begin position="1"/>
        <end position="21"/>
    </location>
</feature>
<accession>A0A183KMM6</accession>
<proteinExistence type="predicted"/>
<gene>
    <name evidence="2" type="ORF">SCUD_LOCUS16301</name>
</gene>
<sequence length="284" mass="31033">MVESICRMSELSMSRPKNRTPEVVVGRRHNNEGTSVDVELKPSVDNFRSPPMSVGLSKLEIGSLFKANQTNMGGAYAINVVSIKQPQSPPKDYVALNKFPVNDRSDNLIPQCLSIEPRIKRPISDASESVFGAVAHMKSKHDACARRYFILSKSRIASLKRVRLPHIQMQASELSVKLMRQIMEEIRRPSFQSFGTCSPSQMLLKRMWRIFAVIATSPFNDSDGMLSGPVALPILICLTVMLLSSVVGGPIAIGSSVGASSMLGGLGGAGRFKSSLKCYTHPIL</sequence>
<organism evidence="4">
    <name type="scientific">Schistosoma curassoni</name>
    <dbReference type="NCBI Taxonomy" id="6186"/>
    <lineage>
        <taxon>Eukaryota</taxon>
        <taxon>Metazoa</taxon>
        <taxon>Spiralia</taxon>
        <taxon>Lophotrochozoa</taxon>
        <taxon>Platyhelminthes</taxon>
        <taxon>Trematoda</taxon>
        <taxon>Digenea</taxon>
        <taxon>Strigeidida</taxon>
        <taxon>Schistosomatoidea</taxon>
        <taxon>Schistosomatidae</taxon>
        <taxon>Schistosoma</taxon>
    </lineage>
</organism>
<name>A0A183KMM6_9TREM</name>
<evidence type="ECO:0000313" key="3">
    <source>
        <dbReference type="Proteomes" id="UP000279833"/>
    </source>
</evidence>
<evidence type="ECO:0000313" key="2">
    <source>
        <dbReference type="EMBL" id="VDP61290.1"/>
    </source>
</evidence>